<evidence type="ECO:0000256" key="5">
    <source>
        <dbReference type="ARBA" id="ARBA00022723"/>
    </source>
</evidence>
<name>A0A835IVT8_9MAGN</name>
<dbReference type="InterPro" id="IPR002867">
    <property type="entry name" value="IBR_dom"/>
</dbReference>
<dbReference type="EC" id="2.3.2.31" evidence="3"/>
<evidence type="ECO:0000313" key="11">
    <source>
        <dbReference type="EMBL" id="KAF9624153.1"/>
    </source>
</evidence>
<evidence type="ECO:0000256" key="3">
    <source>
        <dbReference type="ARBA" id="ARBA00012251"/>
    </source>
</evidence>
<sequence>MTAWQSMWRQDSRQCYYDQVPSIKLLSELEFELCRSILPKEVYDRWGNALCESLILGAHKFYCPFEDCSALLIKDGGMDVKESECPHCRRMFCAQCKVPWHSGVGCEEFQKLKESGEREKEDKSYLTILFMDIKLR</sequence>
<dbReference type="PROSITE" id="PS51873">
    <property type="entry name" value="TRIAD"/>
    <property type="match status" value="1"/>
</dbReference>
<evidence type="ECO:0000256" key="1">
    <source>
        <dbReference type="ARBA" id="ARBA00001798"/>
    </source>
</evidence>
<keyword evidence="9" id="KW-0862">Zinc</keyword>
<dbReference type="GO" id="GO:0016567">
    <property type="term" value="P:protein ubiquitination"/>
    <property type="evidence" value="ECO:0007669"/>
    <property type="project" value="InterPro"/>
</dbReference>
<proteinExistence type="predicted"/>
<dbReference type="CDD" id="cd22582">
    <property type="entry name" value="BRcat_RBR_unk"/>
    <property type="match status" value="1"/>
</dbReference>
<feature type="domain" description="RING-type" evidence="10">
    <location>
        <begin position="1"/>
        <end position="136"/>
    </location>
</feature>
<comment type="caution">
    <text evidence="11">The sequence shown here is derived from an EMBL/GenBank/DDBJ whole genome shotgun (WGS) entry which is preliminary data.</text>
</comment>
<protein>
    <recommendedName>
        <fullName evidence="3">RBR-type E3 ubiquitin transferase</fullName>
        <ecNumber evidence="3">2.3.2.31</ecNumber>
    </recommendedName>
</protein>
<dbReference type="AlphaFoldDB" id="A0A835IVT8"/>
<keyword evidence="12" id="KW-1185">Reference proteome</keyword>
<evidence type="ECO:0000256" key="7">
    <source>
        <dbReference type="ARBA" id="ARBA00022771"/>
    </source>
</evidence>
<accession>A0A835IVT8</accession>
<dbReference type="Proteomes" id="UP000631114">
    <property type="component" value="Unassembled WGS sequence"/>
</dbReference>
<evidence type="ECO:0000256" key="4">
    <source>
        <dbReference type="ARBA" id="ARBA00022679"/>
    </source>
</evidence>
<reference evidence="11 12" key="1">
    <citation type="submission" date="2020-10" db="EMBL/GenBank/DDBJ databases">
        <title>The Coptis chinensis genome and diversification of protoberbering-type alkaloids.</title>
        <authorList>
            <person name="Wang B."/>
            <person name="Shu S."/>
            <person name="Song C."/>
            <person name="Liu Y."/>
        </authorList>
    </citation>
    <scope>NUCLEOTIDE SEQUENCE [LARGE SCALE GENOMIC DNA]</scope>
    <source>
        <strain evidence="11">HL-2020</strain>
        <tissue evidence="11">Leaf</tissue>
    </source>
</reference>
<dbReference type="InterPro" id="IPR031127">
    <property type="entry name" value="E3_UB_ligase_RBR"/>
</dbReference>
<dbReference type="GO" id="GO:0061630">
    <property type="term" value="F:ubiquitin protein ligase activity"/>
    <property type="evidence" value="ECO:0007669"/>
    <property type="project" value="UniProtKB-EC"/>
</dbReference>
<evidence type="ECO:0000259" key="10">
    <source>
        <dbReference type="PROSITE" id="PS51873"/>
    </source>
</evidence>
<dbReference type="InterPro" id="IPR044066">
    <property type="entry name" value="TRIAD_supradom"/>
</dbReference>
<evidence type="ECO:0000256" key="8">
    <source>
        <dbReference type="ARBA" id="ARBA00022786"/>
    </source>
</evidence>
<dbReference type="PANTHER" id="PTHR11685">
    <property type="entry name" value="RBR FAMILY RING FINGER AND IBR DOMAIN-CONTAINING"/>
    <property type="match status" value="1"/>
</dbReference>
<comment type="catalytic activity">
    <reaction evidence="1">
        <text>[E2 ubiquitin-conjugating enzyme]-S-ubiquitinyl-L-cysteine + [acceptor protein]-L-lysine = [E2 ubiquitin-conjugating enzyme]-L-cysteine + [acceptor protein]-N(6)-ubiquitinyl-L-lysine.</text>
        <dbReference type="EC" id="2.3.2.31"/>
    </reaction>
</comment>
<keyword evidence="7" id="KW-0863">Zinc-finger</keyword>
<keyword evidence="8" id="KW-0833">Ubl conjugation pathway</keyword>
<organism evidence="11 12">
    <name type="scientific">Coptis chinensis</name>
    <dbReference type="NCBI Taxonomy" id="261450"/>
    <lineage>
        <taxon>Eukaryota</taxon>
        <taxon>Viridiplantae</taxon>
        <taxon>Streptophyta</taxon>
        <taxon>Embryophyta</taxon>
        <taxon>Tracheophyta</taxon>
        <taxon>Spermatophyta</taxon>
        <taxon>Magnoliopsida</taxon>
        <taxon>Ranunculales</taxon>
        <taxon>Ranunculaceae</taxon>
        <taxon>Coptidoideae</taxon>
        <taxon>Coptis</taxon>
    </lineage>
</organism>
<dbReference type="Pfam" id="PF01485">
    <property type="entry name" value="IBR"/>
    <property type="match status" value="1"/>
</dbReference>
<dbReference type="SUPFAM" id="SSF57850">
    <property type="entry name" value="RING/U-box"/>
    <property type="match status" value="1"/>
</dbReference>
<evidence type="ECO:0000256" key="2">
    <source>
        <dbReference type="ARBA" id="ARBA00001947"/>
    </source>
</evidence>
<evidence type="ECO:0000313" key="12">
    <source>
        <dbReference type="Proteomes" id="UP000631114"/>
    </source>
</evidence>
<dbReference type="GO" id="GO:0008270">
    <property type="term" value="F:zinc ion binding"/>
    <property type="evidence" value="ECO:0007669"/>
    <property type="project" value="UniProtKB-KW"/>
</dbReference>
<gene>
    <name evidence="11" type="ORF">IFM89_008091</name>
</gene>
<dbReference type="SMART" id="SM00647">
    <property type="entry name" value="IBR"/>
    <property type="match status" value="1"/>
</dbReference>
<keyword evidence="6" id="KW-0677">Repeat</keyword>
<dbReference type="EMBL" id="JADFTS010000001">
    <property type="protein sequence ID" value="KAF9624153.1"/>
    <property type="molecule type" value="Genomic_DNA"/>
</dbReference>
<evidence type="ECO:0000256" key="9">
    <source>
        <dbReference type="ARBA" id="ARBA00022833"/>
    </source>
</evidence>
<dbReference type="OrthoDB" id="10009520at2759"/>
<comment type="cofactor">
    <cofactor evidence="2">
        <name>Zn(2+)</name>
        <dbReference type="ChEBI" id="CHEBI:29105"/>
    </cofactor>
</comment>
<evidence type="ECO:0000256" key="6">
    <source>
        <dbReference type="ARBA" id="ARBA00022737"/>
    </source>
</evidence>
<keyword evidence="4" id="KW-0808">Transferase</keyword>
<keyword evidence="5" id="KW-0479">Metal-binding</keyword>